<proteinExistence type="predicted"/>
<evidence type="ECO:0000256" key="3">
    <source>
        <dbReference type="ARBA" id="ARBA00022640"/>
    </source>
</evidence>
<name>A0A2V3J313_9FLOR</name>
<keyword evidence="4" id="KW-0812">Transmembrane</keyword>
<dbReference type="Proteomes" id="UP000247409">
    <property type="component" value="Unassembled WGS sequence"/>
</dbReference>
<comment type="subcellular location">
    <subcellularLocation>
        <location evidence="1">Plastid</location>
        <location evidence="1">Chloroplast</location>
    </subcellularLocation>
</comment>
<keyword evidence="4" id="KW-0472">Membrane</keyword>
<keyword evidence="4" id="KW-1133">Transmembrane helix</keyword>
<keyword evidence="2" id="KW-0150">Chloroplast</keyword>
<dbReference type="EMBL" id="NBIV01000012">
    <property type="protein sequence ID" value="PXF48723.1"/>
    <property type="molecule type" value="Genomic_DNA"/>
</dbReference>
<accession>A0A2V3J313</accession>
<dbReference type="Gene3D" id="1.10.3460.10">
    <property type="entry name" value="Chlorophyll a/b binding protein domain"/>
    <property type="match status" value="1"/>
</dbReference>
<sequence length="220" mass="23410">MAFVASSSVIRPSVQRTSLCRTSTFGTRLSSNAVSARSSVTMSSVLSVFTKAMDEYKNDYPAFAARGWGATVKAERWNGRHAMFGFLVLVLTGYCKGHGLLPEGTLDVSQWGTLGSLGDTAMITKERAVILVAHVHVLIVSVAAALAPFSFQDKLLLAPGEEDEEPAGLFPPFKLGLTKSAELWNCRVAMLGLIALVGCSVSTGTPVLDVLNIGLGKILY</sequence>
<dbReference type="GO" id="GO:0009507">
    <property type="term" value="C:chloroplast"/>
    <property type="evidence" value="ECO:0007669"/>
    <property type="project" value="UniProtKB-SubCell"/>
</dbReference>
<evidence type="ECO:0000313" key="6">
    <source>
        <dbReference type="Proteomes" id="UP000247409"/>
    </source>
</evidence>
<reference evidence="5 6" key="1">
    <citation type="journal article" date="2018" name="Mol. Biol. Evol.">
        <title>Analysis of the draft genome of the red seaweed Gracilariopsis chorda provides insights into genome size evolution in Rhodophyta.</title>
        <authorList>
            <person name="Lee J."/>
            <person name="Yang E.C."/>
            <person name="Graf L."/>
            <person name="Yang J.H."/>
            <person name="Qiu H."/>
            <person name="Zel Zion U."/>
            <person name="Chan C.X."/>
            <person name="Stephens T.G."/>
            <person name="Weber A.P.M."/>
            <person name="Boo G.H."/>
            <person name="Boo S.M."/>
            <person name="Kim K.M."/>
            <person name="Shin Y."/>
            <person name="Jung M."/>
            <person name="Lee S.J."/>
            <person name="Yim H.S."/>
            <person name="Lee J.H."/>
            <person name="Bhattacharya D."/>
            <person name="Yoon H.S."/>
        </authorList>
    </citation>
    <scope>NUCLEOTIDE SEQUENCE [LARGE SCALE GENOMIC DNA]</scope>
    <source>
        <strain evidence="5 6">SKKU-2015</strain>
        <tissue evidence="5">Whole body</tissue>
    </source>
</reference>
<evidence type="ECO:0000313" key="5">
    <source>
        <dbReference type="EMBL" id="PXF48723.1"/>
    </source>
</evidence>
<dbReference type="AlphaFoldDB" id="A0A2V3J313"/>
<feature type="transmembrane region" description="Helical" evidence="4">
    <location>
        <begin position="128"/>
        <end position="151"/>
    </location>
</feature>
<keyword evidence="3" id="KW-0934">Plastid</keyword>
<dbReference type="SUPFAM" id="SSF103511">
    <property type="entry name" value="Chlorophyll a-b binding protein"/>
    <property type="match status" value="1"/>
</dbReference>
<protein>
    <submittedName>
        <fullName evidence="5">Low molecular mass early light-inducible protein HV90, chloroplastic</fullName>
    </submittedName>
</protein>
<comment type="caution">
    <text evidence="5">The sequence shown here is derived from an EMBL/GenBank/DDBJ whole genome shotgun (WGS) entry which is preliminary data.</text>
</comment>
<gene>
    <name evidence="5" type="ORF">BWQ96_01575</name>
</gene>
<evidence type="ECO:0000256" key="4">
    <source>
        <dbReference type="SAM" id="Phobius"/>
    </source>
</evidence>
<dbReference type="Pfam" id="PF00504">
    <property type="entry name" value="Chloroa_b-bind"/>
    <property type="match status" value="1"/>
</dbReference>
<dbReference type="InterPro" id="IPR022796">
    <property type="entry name" value="Chloroa_b-bind"/>
</dbReference>
<feature type="transmembrane region" description="Helical" evidence="4">
    <location>
        <begin position="188"/>
        <end position="211"/>
    </location>
</feature>
<dbReference type="OrthoDB" id="765963at2759"/>
<keyword evidence="6" id="KW-1185">Reference proteome</keyword>
<organism evidence="5 6">
    <name type="scientific">Gracilariopsis chorda</name>
    <dbReference type="NCBI Taxonomy" id="448386"/>
    <lineage>
        <taxon>Eukaryota</taxon>
        <taxon>Rhodophyta</taxon>
        <taxon>Florideophyceae</taxon>
        <taxon>Rhodymeniophycidae</taxon>
        <taxon>Gracilariales</taxon>
        <taxon>Gracilariaceae</taxon>
        <taxon>Gracilariopsis</taxon>
    </lineage>
</organism>
<evidence type="ECO:0000256" key="1">
    <source>
        <dbReference type="ARBA" id="ARBA00004229"/>
    </source>
</evidence>
<evidence type="ECO:0000256" key="2">
    <source>
        <dbReference type="ARBA" id="ARBA00022528"/>
    </source>
</evidence>